<gene>
    <name evidence="3" type="ORF">JOF46_002503</name>
</gene>
<feature type="signal peptide" evidence="2">
    <location>
        <begin position="1"/>
        <end position="28"/>
    </location>
</feature>
<evidence type="ECO:0000313" key="3">
    <source>
        <dbReference type="EMBL" id="MBP2374591.1"/>
    </source>
</evidence>
<dbReference type="Proteomes" id="UP000766570">
    <property type="component" value="Unassembled WGS sequence"/>
</dbReference>
<reference evidence="3 4" key="1">
    <citation type="submission" date="2021-03" db="EMBL/GenBank/DDBJ databases">
        <title>Sequencing the genomes of 1000 actinobacteria strains.</title>
        <authorList>
            <person name="Klenk H.-P."/>
        </authorList>
    </citation>
    <scope>NUCLEOTIDE SEQUENCE [LARGE SCALE GENOMIC DNA]</scope>
    <source>
        <strain evidence="3 4">DSM 15454</strain>
    </source>
</reference>
<feature type="compositionally biased region" description="Low complexity" evidence="1">
    <location>
        <begin position="27"/>
        <end position="46"/>
    </location>
</feature>
<evidence type="ECO:0000256" key="1">
    <source>
        <dbReference type="SAM" id="MobiDB-lite"/>
    </source>
</evidence>
<keyword evidence="4" id="KW-1185">Reference proteome</keyword>
<evidence type="ECO:0000313" key="4">
    <source>
        <dbReference type="Proteomes" id="UP000766570"/>
    </source>
</evidence>
<dbReference type="RefSeq" id="WP_209907592.1">
    <property type="nucleotide sequence ID" value="NZ_BAAAMI010000017.1"/>
</dbReference>
<name>A0ABS4WEX7_9MICC</name>
<evidence type="ECO:0000256" key="2">
    <source>
        <dbReference type="SAM" id="SignalP"/>
    </source>
</evidence>
<keyword evidence="2" id="KW-0732">Signal</keyword>
<protein>
    <submittedName>
        <fullName evidence="3">Glucose/arabinose dehydrogenase</fullName>
    </submittedName>
</protein>
<sequence length="186" mass="18685">MKNPTTRVALGGAALAAALLLSACGSEAGAPASSDPTASTSVSTAPEQSQDPQLLQLNETLKDTLGDKYSEAWIADNKLNVAVTDKAAEAIVTEAGAVAHLAKYSAAELDAAIGKVMAWQREQGGAVATAIHRYVPSGRNGSITLAVDPAQLETIKKGLAADDVTGGISLVFQESAGPASPAAGTS</sequence>
<accession>A0ABS4WEX7</accession>
<proteinExistence type="predicted"/>
<dbReference type="PROSITE" id="PS51257">
    <property type="entry name" value="PROKAR_LIPOPROTEIN"/>
    <property type="match status" value="1"/>
</dbReference>
<organism evidence="3 4">
    <name type="scientific">Paeniglutamicibacter psychrophenolicus</name>
    <dbReference type="NCBI Taxonomy" id="257454"/>
    <lineage>
        <taxon>Bacteria</taxon>
        <taxon>Bacillati</taxon>
        <taxon>Actinomycetota</taxon>
        <taxon>Actinomycetes</taxon>
        <taxon>Micrococcales</taxon>
        <taxon>Micrococcaceae</taxon>
        <taxon>Paeniglutamicibacter</taxon>
    </lineage>
</organism>
<comment type="caution">
    <text evidence="3">The sequence shown here is derived from an EMBL/GenBank/DDBJ whole genome shotgun (WGS) entry which is preliminary data.</text>
</comment>
<feature type="chain" id="PRO_5047447974" evidence="2">
    <location>
        <begin position="29"/>
        <end position="186"/>
    </location>
</feature>
<feature type="region of interest" description="Disordered" evidence="1">
    <location>
        <begin position="27"/>
        <end position="53"/>
    </location>
</feature>
<dbReference type="EMBL" id="JAGIOE010000001">
    <property type="protein sequence ID" value="MBP2374591.1"/>
    <property type="molecule type" value="Genomic_DNA"/>
</dbReference>